<dbReference type="GO" id="GO:0005886">
    <property type="term" value="C:plasma membrane"/>
    <property type="evidence" value="ECO:0007669"/>
    <property type="project" value="TreeGrafter"/>
</dbReference>
<feature type="transmembrane region" description="Helical" evidence="6">
    <location>
        <begin position="115"/>
        <end position="136"/>
    </location>
</feature>
<sequence>MGKFADFMKKLEVKPTDDEYEAISTSRWGNKDVYPIAHDKRTYDVLAFYAYWGTCGICVTSFTIGSSLIGIGLTAGQAMGAVLVGTFVASGNAYLAGTPGVKHHLGYGMLGRASFGMWGSYFCVMLNVFQSFVFYGTQMYFGGRFQLCDFTLKTSSVAKSFAGEAICICLSAIFPTFLRMKNTLPTSAGITTQALVGFVLFIIVYFPIIWYIPPHRIQKFLEPALIIAMATMLGIMGWAVAANHGPGNLVSPAIAITKYEAGFKMVQGITSIAGTYTGGSDRVSDWTRYAKSRHAATPAMLTCLPITVTLTALVGVITTSATTHYLGTVQWNPLIMLQGVQQTMYTPGCRAGTFFAGLGLLSVTIFVNYTQNCVSSGMDLAMLAPKYLSRRRGSIIFSILGIIAQPWRFLTQAATFITVLSSFGVFMSPAAAVLMSDFWLVRKTKWNIPDLYRPGGIYWYTAGVNWRAFVAYFLGMFPALPGFVNAVGGLPVNEVWVRFYQVSYFFGYIVSGLLYWGLCTLFPPEGLGEQVDIDADIFVIQGLEGEASENEKGMPSPEVGAAKME</sequence>
<dbReference type="InterPro" id="IPR001248">
    <property type="entry name" value="Pur-cyt_permease"/>
</dbReference>
<dbReference type="GO" id="GO:0015205">
    <property type="term" value="F:nucleobase transmembrane transporter activity"/>
    <property type="evidence" value="ECO:0007669"/>
    <property type="project" value="TreeGrafter"/>
</dbReference>
<evidence type="ECO:0000256" key="5">
    <source>
        <dbReference type="ARBA" id="ARBA00023136"/>
    </source>
</evidence>
<dbReference type="EMBL" id="PDLM01000001">
    <property type="protein sequence ID" value="RDW88357.1"/>
    <property type="molecule type" value="Genomic_DNA"/>
</dbReference>
<protein>
    <submittedName>
        <fullName evidence="7">Uncharacterized protein</fullName>
    </submittedName>
</protein>
<comment type="subcellular location">
    <subcellularLocation>
        <location evidence="1">Membrane</location>
        <topology evidence="1">Multi-pass membrane protein</topology>
    </subcellularLocation>
</comment>
<comment type="similarity">
    <text evidence="2">Belongs to the purine-cytosine permease (2.A.39) family.</text>
</comment>
<feature type="transmembrane region" description="Helical" evidence="6">
    <location>
        <begin position="49"/>
        <end position="71"/>
    </location>
</feature>
<feature type="transmembrane region" description="Helical" evidence="6">
    <location>
        <begin position="78"/>
        <end position="95"/>
    </location>
</feature>
<feature type="transmembrane region" description="Helical" evidence="6">
    <location>
        <begin position="413"/>
        <end position="436"/>
    </location>
</feature>
<keyword evidence="3 6" id="KW-0812">Transmembrane</keyword>
<feature type="transmembrane region" description="Helical" evidence="6">
    <location>
        <begin position="157"/>
        <end position="178"/>
    </location>
</feature>
<feature type="transmembrane region" description="Helical" evidence="6">
    <location>
        <begin position="351"/>
        <end position="370"/>
    </location>
</feature>
<feature type="transmembrane region" description="Helical" evidence="6">
    <location>
        <begin position="224"/>
        <end position="241"/>
    </location>
</feature>
<dbReference type="AlphaFoldDB" id="A0A3D8SPY6"/>
<feature type="transmembrane region" description="Helical" evidence="6">
    <location>
        <begin position="499"/>
        <end position="518"/>
    </location>
</feature>
<dbReference type="OrthoDB" id="2018619at2759"/>
<dbReference type="Gene3D" id="1.10.4160.10">
    <property type="entry name" value="Hydantoin permease"/>
    <property type="match status" value="1"/>
</dbReference>
<organism evidence="7 8">
    <name type="scientific">Coleophoma cylindrospora</name>
    <dbReference type="NCBI Taxonomy" id="1849047"/>
    <lineage>
        <taxon>Eukaryota</taxon>
        <taxon>Fungi</taxon>
        <taxon>Dikarya</taxon>
        <taxon>Ascomycota</taxon>
        <taxon>Pezizomycotina</taxon>
        <taxon>Leotiomycetes</taxon>
        <taxon>Helotiales</taxon>
        <taxon>Dermateaceae</taxon>
        <taxon>Coleophoma</taxon>
    </lineage>
</organism>
<evidence type="ECO:0000313" key="7">
    <source>
        <dbReference type="EMBL" id="RDW88357.1"/>
    </source>
</evidence>
<dbReference type="Proteomes" id="UP000256645">
    <property type="component" value="Unassembled WGS sequence"/>
</dbReference>
<dbReference type="PANTHER" id="PTHR30618:SF15">
    <property type="entry name" value="NICOTINAMIDE RIBOSIDE TRANSPORTER 1-RELATED"/>
    <property type="match status" value="1"/>
</dbReference>
<name>A0A3D8SPY6_9HELO</name>
<keyword evidence="8" id="KW-1185">Reference proteome</keyword>
<keyword evidence="4 6" id="KW-1133">Transmembrane helix</keyword>
<comment type="caution">
    <text evidence="7">The sequence shown here is derived from an EMBL/GenBank/DDBJ whole genome shotgun (WGS) entry which is preliminary data.</text>
</comment>
<evidence type="ECO:0000313" key="8">
    <source>
        <dbReference type="Proteomes" id="UP000256645"/>
    </source>
</evidence>
<dbReference type="PANTHER" id="PTHR30618">
    <property type="entry name" value="NCS1 FAMILY PURINE/PYRIMIDINE TRANSPORTER"/>
    <property type="match status" value="1"/>
</dbReference>
<evidence type="ECO:0000256" key="4">
    <source>
        <dbReference type="ARBA" id="ARBA00022989"/>
    </source>
</evidence>
<keyword evidence="5 6" id="KW-0472">Membrane</keyword>
<feature type="transmembrane region" description="Helical" evidence="6">
    <location>
        <begin position="457"/>
        <end position="479"/>
    </location>
</feature>
<dbReference type="Pfam" id="PF02133">
    <property type="entry name" value="Transp_cyt_pur"/>
    <property type="match status" value="2"/>
</dbReference>
<dbReference type="InterPro" id="IPR045225">
    <property type="entry name" value="Uracil/uridine/allantoin_perm"/>
</dbReference>
<accession>A0A3D8SPY6</accession>
<proteinExistence type="inferred from homology"/>
<reference evidence="7 8" key="1">
    <citation type="journal article" date="2018" name="IMA Fungus">
        <title>IMA Genome-F 9: Draft genome sequence of Annulohypoxylon stygium, Aspergillus mulundensis, Berkeleyomyces basicola (syn. Thielaviopsis basicola), Ceratocystis smalleyi, two Cercospora beticola strains, Coleophoma cylindrospora, Fusarium fracticaudum, Phialophora cf. hyalina, and Morchella septimelata.</title>
        <authorList>
            <person name="Wingfield B.D."/>
            <person name="Bills G.F."/>
            <person name="Dong Y."/>
            <person name="Huang W."/>
            <person name="Nel W.J."/>
            <person name="Swalarsk-Parry B.S."/>
            <person name="Vaghefi N."/>
            <person name="Wilken P.M."/>
            <person name="An Z."/>
            <person name="de Beer Z.W."/>
            <person name="De Vos L."/>
            <person name="Chen L."/>
            <person name="Duong T.A."/>
            <person name="Gao Y."/>
            <person name="Hammerbacher A."/>
            <person name="Kikkert J.R."/>
            <person name="Li Y."/>
            <person name="Li H."/>
            <person name="Li K."/>
            <person name="Li Q."/>
            <person name="Liu X."/>
            <person name="Ma X."/>
            <person name="Naidoo K."/>
            <person name="Pethybridge S.J."/>
            <person name="Sun J."/>
            <person name="Steenkamp E.T."/>
            <person name="van der Nest M.A."/>
            <person name="van Wyk S."/>
            <person name="Wingfield M.J."/>
            <person name="Xiong C."/>
            <person name="Yue Q."/>
            <person name="Zhang X."/>
        </authorList>
    </citation>
    <scope>NUCLEOTIDE SEQUENCE [LARGE SCALE GENOMIC DNA]</scope>
    <source>
        <strain evidence="7 8">BP6252</strain>
    </source>
</reference>
<gene>
    <name evidence="7" type="ORF">BP6252_00389</name>
</gene>
<evidence type="ECO:0000256" key="3">
    <source>
        <dbReference type="ARBA" id="ARBA00022692"/>
    </source>
</evidence>
<evidence type="ECO:0000256" key="1">
    <source>
        <dbReference type="ARBA" id="ARBA00004141"/>
    </source>
</evidence>
<feature type="transmembrane region" description="Helical" evidence="6">
    <location>
        <begin position="391"/>
        <end position="407"/>
    </location>
</feature>
<evidence type="ECO:0000256" key="2">
    <source>
        <dbReference type="ARBA" id="ARBA00008974"/>
    </source>
</evidence>
<feature type="transmembrane region" description="Helical" evidence="6">
    <location>
        <begin position="190"/>
        <end position="212"/>
    </location>
</feature>
<evidence type="ECO:0000256" key="6">
    <source>
        <dbReference type="SAM" id="Phobius"/>
    </source>
</evidence>